<comment type="caution">
    <text evidence="1">The sequence shown here is derived from an EMBL/GenBank/DDBJ whole genome shotgun (WGS) entry which is preliminary data.</text>
</comment>
<accession>A0A9D5Q7G4</accession>
<dbReference type="EMBL" id="WJJP01000576">
    <property type="protein sequence ID" value="MBD3326413.1"/>
    <property type="molecule type" value="Genomic_DNA"/>
</dbReference>
<gene>
    <name evidence="1" type="ORF">GF339_17645</name>
</gene>
<protein>
    <submittedName>
        <fullName evidence="1">Uncharacterized protein</fullName>
    </submittedName>
</protein>
<name>A0A9D5Q7G4_9BACT</name>
<organism evidence="1 2">
    <name type="scientific">candidate division KSB3 bacterium</name>
    <dbReference type="NCBI Taxonomy" id="2044937"/>
    <lineage>
        <taxon>Bacteria</taxon>
        <taxon>candidate division KSB3</taxon>
    </lineage>
</organism>
<evidence type="ECO:0000313" key="2">
    <source>
        <dbReference type="Proteomes" id="UP000649604"/>
    </source>
</evidence>
<dbReference type="Proteomes" id="UP000649604">
    <property type="component" value="Unassembled WGS sequence"/>
</dbReference>
<feature type="non-terminal residue" evidence="1">
    <location>
        <position position="49"/>
    </location>
</feature>
<evidence type="ECO:0000313" key="1">
    <source>
        <dbReference type="EMBL" id="MBD3326413.1"/>
    </source>
</evidence>
<proteinExistence type="predicted"/>
<sequence>MNIQAEQIRGQQHISVMGLLDSPEDQAILIDALHACEDISEIHITFFET</sequence>
<reference evidence="1" key="1">
    <citation type="submission" date="2019-11" db="EMBL/GenBank/DDBJ databases">
        <title>Microbial mats filling the niche in hypersaline microbial mats.</title>
        <authorList>
            <person name="Wong H.L."/>
            <person name="Macleod F.I."/>
            <person name="White R.A. III"/>
            <person name="Burns B.P."/>
        </authorList>
    </citation>
    <scope>NUCLEOTIDE SEQUENCE</scope>
    <source>
        <strain evidence="1">Rbin_158</strain>
    </source>
</reference>
<dbReference type="AlphaFoldDB" id="A0A9D5Q7G4"/>